<feature type="domain" description="Phosphatidic acid phosphatase type 2/haloperoxidase" evidence="2">
    <location>
        <begin position="101"/>
        <end position="225"/>
    </location>
</feature>
<keyword evidence="4" id="KW-1185">Reference proteome</keyword>
<dbReference type="PANTHER" id="PTHR14969">
    <property type="entry name" value="SPHINGOSINE-1-PHOSPHATE PHOSPHOHYDROLASE"/>
    <property type="match status" value="1"/>
</dbReference>
<dbReference type="Gene3D" id="1.20.144.10">
    <property type="entry name" value="Phosphatidic acid phosphatase type 2/haloperoxidase"/>
    <property type="match status" value="1"/>
</dbReference>
<dbReference type="PANTHER" id="PTHR14969:SF13">
    <property type="entry name" value="AT30094P"/>
    <property type="match status" value="1"/>
</dbReference>
<dbReference type="Proteomes" id="UP000662200">
    <property type="component" value="Unassembled WGS sequence"/>
</dbReference>
<dbReference type="CDD" id="cd01610">
    <property type="entry name" value="PAP2_like"/>
    <property type="match status" value="1"/>
</dbReference>
<accession>A0A8J3BPP6</accession>
<keyword evidence="1" id="KW-1133">Transmembrane helix</keyword>
<keyword evidence="1" id="KW-0812">Transmembrane</keyword>
<feature type="transmembrane region" description="Helical" evidence="1">
    <location>
        <begin position="156"/>
        <end position="174"/>
    </location>
</feature>
<organism evidence="3 4">
    <name type="scientific">Pilimelia terevasa</name>
    <dbReference type="NCBI Taxonomy" id="53372"/>
    <lineage>
        <taxon>Bacteria</taxon>
        <taxon>Bacillati</taxon>
        <taxon>Actinomycetota</taxon>
        <taxon>Actinomycetes</taxon>
        <taxon>Micromonosporales</taxon>
        <taxon>Micromonosporaceae</taxon>
        <taxon>Pilimelia</taxon>
    </lineage>
</organism>
<dbReference type="Pfam" id="PF01569">
    <property type="entry name" value="PAP2"/>
    <property type="match status" value="1"/>
</dbReference>
<gene>
    <name evidence="3" type="ORF">GCM10010124_22650</name>
</gene>
<protein>
    <recommendedName>
        <fullName evidence="2">Phosphatidic acid phosphatase type 2/haloperoxidase domain-containing protein</fullName>
    </recommendedName>
</protein>
<dbReference type="EMBL" id="BMQC01000007">
    <property type="protein sequence ID" value="GGK29330.1"/>
    <property type="molecule type" value="Genomic_DNA"/>
</dbReference>
<feature type="transmembrane region" description="Helical" evidence="1">
    <location>
        <begin position="21"/>
        <end position="46"/>
    </location>
</feature>
<sequence>MVGGYGGRMAEETRAGDRPRGGWAVDGALVAVLCGGTALLATGHLVPVDLAVRGWVSAHQVDPAWWAARILNFLGQGGPLTVLALALAGWLAWRRGSVRPVLPVAFVYLALVLTVGPVKVWTRRPFPREDQVADPAAFFSDAQHRLAYPSGHTANAVAWIGVLVLLGLALRRAYGAAAPPAGAVRALRVGAPLVVLVTTVYLGHHWLSDSVAGVLIGVLVDRQRRRIPWDALPLPGVPARWRGPGLAEAARAPAPAPTPLGGRA</sequence>
<dbReference type="AlphaFoldDB" id="A0A8J3BPP6"/>
<feature type="transmembrane region" description="Helical" evidence="1">
    <location>
        <begin position="66"/>
        <end position="93"/>
    </location>
</feature>
<comment type="caution">
    <text evidence="3">The sequence shown here is derived from an EMBL/GenBank/DDBJ whole genome shotgun (WGS) entry which is preliminary data.</text>
</comment>
<reference evidence="3" key="2">
    <citation type="submission" date="2020-09" db="EMBL/GenBank/DDBJ databases">
        <authorList>
            <person name="Sun Q."/>
            <person name="Ohkuma M."/>
        </authorList>
    </citation>
    <scope>NUCLEOTIDE SEQUENCE</scope>
    <source>
        <strain evidence="3">JCM 3091</strain>
    </source>
</reference>
<dbReference type="SUPFAM" id="SSF48317">
    <property type="entry name" value="Acid phosphatase/Vanadium-dependent haloperoxidase"/>
    <property type="match status" value="1"/>
</dbReference>
<keyword evidence="1" id="KW-0472">Membrane</keyword>
<reference evidence="3" key="1">
    <citation type="journal article" date="2014" name="Int. J. Syst. Evol. Microbiol.">
        <title>Complete genome sequence of Corynebacterium casei LMG S-19264T (=DSM 44701T), isolated from a smear-ripened cheese.</title>
        <authorList>
            <consortium name="US DOE Joint Genome Institute (JGI-PGF)"/>
            <person name="Walter F."/>
            <person name="Albersmeier A."/>
            <person name="Kalinowski J."/>
            <person name="Ruckert C."/>
        </authorList>
    </citation>
    <scope>NUCLEOTIDE SEQUENCE</scope>
    <source>
        <strain evidence="3">JCM 3091</strain>
    </source>
</reference>
<feature type="transmembrane region" description="Helical" evidence="1">
    <location>
        <begin position="100"/>
        <end position="118"/>
    </location>
</feature>
<name>A0A8J3BPP6_9ACTN</name>
<proteinExistence type="predicted"/>
<evidence type="ECO:0000256" key="1">
    <source>
        <dbReference type="SAM" id="Phobius"/>
    </source>
</evidence>
<dbReference type="InterPro" id="IPR036938">
    <property type="entry name" value="PAP2/HPO_sf"/>
</dbReference>
<dbReference type="SMART" id="SM00014">
    <property type="entry name" value="acidPPc"/>
    <property type="match status" value="1"/>
</dbReference>
<evidence type="ECO:0000313" key="4">
    <source>
        <dbReference type="Proteomes" id="UP000662200"/>
    </source>
</evidence>
<evidence type="ECO:0000313" key="3">
    <source>
        <dbReference type="EMBL" id="GGK29330.1"/>
    </source>
</evidence>
<dbReference type="InterPro" id="IPR000326">
    <property type="entry name" value="PAP2/HPO"/>
</dbReference>
<evidence type="ECO:0000259" key="2">
    <source>
        <dbReference type="SMART" id="SM00014"/>
    </source>
</evidence>